<dbReference type="PANTHER" id="PTHR11693">
    <property type="entry name" value="ATP SYNTHASE GAMMA CHAIN"/>
    <property type="match status" value="1"/>
</dbReference>
<evidence type="ECO:0000256" key="9">
    <source>
        <dbReference type="ARBA" id="ARBA00023310"/>
    </source>
</evidence>
<evidence type="ECO:0000256" key="7">
    <source>
        <dbReference type="ARBA" id="ARBA00023136"/>
    </source>
</evidence>
<dbReference type="GO" id="GO:0005524">
    <property type="term" value="F:ATP binding"/>
    <property type="evidence" value="ECO:0007669"/>
    <property type="project" value="UniProtKB-UniRule"/>
</dbReference>
<dbReference type="AlphaFoldDB" id="A0A059Y441"/>
<dbReference type="EMBL" id="CP005933">
    <property type="protein sequence ID" value="AIA33988.1"/>
    <property type="molecule type" value="Genomic_DNA"/>
</dbReference>
<dbReference type="GO" id="GO:0016787">
    <property type="term" value="F:hydrolase activity"/>
    <property type="evidence" value="ECO:0007669"/>
    <property type="project" value="UniProtKB-KW"/>
</dbReference>
<keyword evidence="10" id="KW-1003">Cell membrane</keyword>
<comment type="subcellular location">
    <subcellularLocation>
        <location evidence="10">Cell membrane</location>
        <topology evidence="10">Peripheral membrane protein</topology>
    </subcellularLocation>
    <subcellularLocation>
        <location evidence="2">Membrane</location>
        <topology evidence="2">Peripheral membrane protein</topology>
    </subcellularLocation>
</comment>
<dbReference type="Gene3D" id="1.10.287.80">
    <property type="entry name" value="ATP synthase, gamma subunit, helix hairpin domain"/>
    <property type="match status" value="1"/>
</dbReference>
<dbReference type="HOGENOM" id="CLU_050669_0_1_14"/>
<evidence type="ECO:0000256" key="2">
    <source>
        <dbReference type="ARBA" id="ARBA00004170"/>
    </source>
</evidence>
<evidence type="ECO:0000256" key="10">
    <source>
        <dbReference type="HAMAP-Rule" id="MF_00815"/>
    </source>
</evidence>
<dbReference type="KEGG" id="mbq:K668_02050"/>
<protein>
    <recommendedName>
        <fullName evidence="10">ATP synthase gamma chain</fullName>
    </recommendedName>
    <alternativeName>
        <fullName evidence="10">ATP synthase F1 sector gamma subunit</fullName>
    </alternativeName>
    <alternativeName>
        <fullName evidence="10">F-ATPase gamma subunit</fullName>
    </alternativeName>
</protein>
<keyword evidence="11" id="KW-0378">Hydrolase</keyword>
<dbReference type="InterPro" id="IPR000131">
    <property type="entry name" value="ATP_synth_F1_gsu"/>
</dbReference>
<dbReference type="NCBIfam" id="TIGR01146">
    <property type="entry name" value="ATPsyn_F1gamma"/>
    <property type="match status" value="1"/>
</dbReference>
<keyword evidence="9 10" id="KW-0066">ATP synthesis</keyword>
<dbReference type="PRINTS" id="PR00126">
    <property type="entry name" value="ATPASEGAMMA"/>
</dbReference>
<evidence type="ECO:0000256" key="6">
    <source>
        <dbReference type="ARBA" id="ARBA00023065"/>
    </source>
</evidence>
<evidence type="ECO:0000256" key="3">
    <source>
        <dbReference type="ARBA" id="ARBA00007681"/>
    </source>
</evidence>
<dbReference type="RefSeq" id="WP_013456581.1">
    <property type="nucleotide sequence ID" value="NZ_CP005933.1"/>
</dbReference>
<keyword evidence="4 10" id="KW-0813">Transport</keyword>
<dbReference type="GO" id="GO:0042777">
    <property type="term" value="P:proton motive force-driven plasma membrane ATP synthesis"/>
    <property type="evidence" value="ECO:0007669"/>
    <property type="project" value="UniProtKB-UniRule"/>
</dbReference>
<dbReference type="PROSITE" id="PS00153">
    <property type="entry name" value="ATPASE_GAMMA"/>
    <property type="match status" value="1"/>
</dbReference>
<name>A0A059Y441_MYCBV</name>
<dbReference type="SUPFAM" id="SSF52943">
    <property type="entry name" value="ATP synthase (F1-ATPase), gamma subunit"/>
    <property type="match status" value="1"/>
</dbReference>
<keyword evidence="6 10" id="KW-0406">Ion transport</keyword>
<dbReference type="PATRIC" id="fig|1316930.3.peg.421"/>
<accession>A0A059Y441</accession>
<organism evidence="11 12">
    <name type="scientific">Mycoplasmopsis bovis CQ-W70</name>
    <dbReference type="NCBI Taxonomy" id="1316930"/>
    <lineage>
        <taxon>Bacteria</taxon>
        <taxon>Bacillati</taxon>
        <taxon>Mycoplasmatota</taxon>
        <taxon>Mycoplasmoidales</taxon>
        <taxon>Metamycoplasmataceae</taxon>
        <taxon>Mycoplasmopsis</taxon>
    </lineage>
</organism>
<dbReference type="CDD" id="cd12151">
    <property type="entry name" value="F1-ATPase_gamma"/>
    <property type="match status" value="1"/>
</dbReference>
<dbReference type="GO" id="GO:0005886">
    <property type="term" value="C:plasma membrane"/>
    <property type="evidence" value="ECO:0007669"/>
    <property type="project" value="UniProtKB-SubCell"/>
</dbReference>
<dbReference type="HAMAP" id="MF_00815">
    <property type="entry name" value="ATP_synth_gamma_bact"/>
    <property type="match status" value="1"/>
</dbReference>
<dbReference type="GeneID" id="31507798"/>
<evidence type="ECO:0000256" key="1">
    <source>
        <dbReference type="ARBA" id="ARBA00003456"/>
    </source>
</evidence>
<sequence>MSSIQSIQSRIKTVQSIRKITHAMELVSYSKLKKAKNAFDEVEKYNLLIDQTFKKIFENISHDDLEELMKSRNNSKSKLYIIVTSNLGLAGAYNANIIKLVKETITSDDYLIIIGSYGYRALKQNYGEQIINISDILQSKRISTVVSKIIKKAFKFYRNGTVSSINFIYTKFINNLVQEETCERVFPFNEVMIREHINRKEIDFNLEFEPSAKDVLADAIPLFVDSKLHLAMATSLISEHSARRSAMENATRNSDSLITDLDMEFKRKRQAKITNEIIEIVSGADAV</sequence>
<evidence type="ECO:0000256" key="5">
    <source>
        <dbReference type="ARBA" id="ARBA00022781"/>
    </source>
</evidence>
<evidence type="ECO:0000256" key="4">
    <source>
        <dbReference type="ARBA" id="ARBA00022448"/>
    </source>
</evidence>
<keyword evidence="8 10" id="KW-0139">CF(1)</keyword>
<dbReference type="Pfam" id="PF00231">
    <property type="entry name" value="ATP-synt"/>
    <property type="match status" value="1"/>
</dbReference>
<evidence type="ECO:0000256" key="8">
    <source>
        <dbReference type="ARBA" id="ARBA00023196"/>
    </source>
</evidence>
<comment type="similarity">
    <text evidence="3 10">Belongs to the ATPase gamma chain family.</text>
</comment>
<dbReference type="GO" id="GO:0046933">
    <property type="term" value="F:proton-transporting ATP synthase activity, rotational mechanism"/>
    <property type="evidence" value="ECO:0007669"/>
    <property type="project" value="UniProtKB-UniRule"/>
</dbReference>
<dbReference type="InterPro" id="IPR023632">
    <property type="entry name" value="ATP_synth_F1_gsu_CS"/>
</dbReference>
<dbReference type="InterPro" id="IPR035968">
    <property type="entry name" value="ATP_synth_F1_ATPase_gsu"/>
</dbReference>
<gene>
    <name evidence="10" type="primary">atpG</name>
    <name evidence="11" type="ORF">K668_02050</name>
</gene>
<keyword evidence="5 10" id="KW-0375">Hydrogen ion transport</keyword>
<reference evidence="11 12" key="1">
    <citation type="submission" date="2013-04" db="EMBL/GenBank/DDBJ databases">
        <authorList>
            <person name="Lin L."/>
            <person name="Zeng Z."/>
            <person name="Xie J."/>
            <person name="Luo L."/>
            <person name="Yang Z."/>
            <person name="Liang W."/>
            <person name="Lin H."/>
            <person name="Dong C."/>
            <person name="Sun Y."/>
        </authorList>
    </citation>
    <scope>NUCLEOTIDE SEQUENCE [LARGE SCALE GENOMIC DNA]</scope>
    <source>
        <strain evidence="11 12">CQ-W70</strain>
    </source>
</reference>
<comment type="function">
    <text evidence="1 10">Produces ATP from ADP in the presence of a proton gradient across the membrane. The gamma chain is believed to be important in regulating ATPase activity and the flow of protons through the CF(0) complex.</text>
</comment>
<dbReference type="Gene3D" id="3.40.1380.10">
    <property type="match status" value="1"/>
</dbReference>
<evidence type="ECO:0000313" key="12">
    <source>
        <dbReference type="Proteomes" id="UP000027182"/>
    </source>
</evidence>
<keyword evidence="7 10" id="KW-0472">Membrane</keyword>
<comment type="subunit">
    <text evidence="10">F-type ATPases have 2 components, CF(1) - the catalytic core - and CF(0) - the membrane proton channel. CF(1) has five subunits: alpha(3), beta(3), gamma(1), delta(1), epsilon(1). CF(0) has three main subunits: a, b and c.</text>
</comment>
<dbReference type="Proteomes" id="UP000027182">
    <property type="component" value="Chromosome"/>
</dbReference>
<dbReference type="GO" id="GO:0045259">
    <property type="term" value="C:proton-transporting ATP synthase complex"/>
    <property type="evidence" value="ECO:0007669"/>
    <property type="project" value="UniProtKB-KW"/>
</dbReference>
<dbReference type="PANTHER" id="PTHR11693:SF22">
    <property type="entry name" value="ATP SYNTHASE SUBUNIT GAMMA, MITOCHONDRIAL"/>
    <property type="match status" value="1"/>
</dbReference>
<evidence type="ECO:0000313" key="11">
    <source>
        <dbReference type="EMBL" id="AIA33988.1"/>
    </source>
</evidence>
<proteinExistence type="inferred from homology"/>